<comment type="caution">
    <text evidence="7">The sequence shown here is derived from an EMBL/GenBank/DDBJ whole genome shotgun (WGS) entry which is preliminary data.</text>
</comment>
<evidence type="ECO:0000259" key="6">
    <source>
        <dbReference type="PROSITE" id="PS50893"/>
    </source>
</evidence>
<comment type="function">
    <text evidence="5">Part of the ABC transporter complex HmuTUV involved in hemin import. Responsible for energy coupling to the transport system.</text>
</comment>
<dbReference type="SUPFAM" id="SSF52540">
    <property type="entry name" value="P-loop containing nucleoside triphosphate hydrolases"/>
    <property type="match status" value="1"/>
</dbReference>
<dbReference type="OrthoDB" id="9805601at2"/>
<keyword evidence="2" id="KW-0547">Nucleotide-binding</keyword>
<keyword evidence="4" id="KW-1278">Translocase</keyword>
<dbReference type="GO" id="GO:0005524">
    <property type="term" value="F:ATP binding"/>
    <property type="evidence" value="ECO:0007669"/>
    <property type="project" value="UniProtKB-KW"/>
</dbReference>
<dbReference type="PROSITE" id="PS00211">
    <property type="entry name" value="ABC_TRANSPORTER_1"/>
    <property type="match status" value="1"/>
</dbReference>
<dbReference type="PANTHER" id="PTHR42794:SF1">
    <property type="entry name" value="HEMIN IMPORT ATP-BINDING PROTEIN HMUV"/>
    <property type="match status" value="1"/>
</dbReference>
<dbReference type="RefSeq" id="WP_161343883.1">
    <property type="nucleotide sequence ID" value="NZ_BMGW01000002.1"/>
</dbReference>
<name>A0A6L8VDJ3_9RHOB</name>
<evidence type="ECO:0000256" key="2">
    <source>
        <dbReference type="ARBA" id="ARBA00022741"/>
    </source>
</evidence>
<dbReference type="InterPro" id="IPR003593">
    <property type="entry name" value="AAA+_ATPase"/>
</dbReference>
<gene>
    <name evidence="7" type="ORF">GS660_04650</name>
</gene>
<evidence type="ECO:0000256" key="1">
    <source>
        <dbReference type="ARBA" id="ARBA00022448"/>
    </source>
</evidence>
<keyword evidence="1" id="KW-0813">Transport</keyword>
<dbReference type="Pfam" id="PF00005">
    <property type="entry name" value="ABC_tran"/>
    <property type="match status" value="1"/>
</dbReference>
<sequence>MLLTLQDLTVRRGLCPVVEAVSLTVAPGECVGLIGPNGAGKTSLLRGALGLLPATGHSSLAAMTPDARARAAAWLPQAREIAWGISVAHLVRLGRTPHLGRGLDDDGAVTHALGRMGLAQFRDRTATQLSGGEQARALIARALAQEAPLLLADEPIAGLDPAAQIATMRVFARLAEEGGAVIASLHDLGLAARHCTRLIVLSAGRLVADGPPRAVLTPDLLAEVFDIRAHLSDTPDGLVFQPLDTLHHHGGF</sequence>
<dbReference type="PANTHER" id="PTHR42794">
    <property type="entry name" value="HEMIN IMPORT ATP-BINDING PROTEIN HMUV"/>
    <property type="match status" value="1"/>
</dbReference>
<evidence type="ECO:0000256" key="3">
    <source>
        <dbReference type="ARBA" id="ARBA00022840"/>
    </source>
</evidence>
<dbReference type="InterPro" id="IPR027417">
    <property type="entry name" value="P-loop_NTPase"/>
</dbReference>
<dbReference type="InterPro" id="IPR003439">
    <property type="entry name" value="ABC_transporter-like_ATP-bd"/>
</dbReference>
<evidence type="ECO:0000256" key="5">
    <source>
        <dbReference type="ARBA" id="ARBA00037066"/>
    </source>
</evidence>
<dbReference type="GO" id="GO:0016887">
    <property type="term" value="F:ATP hydrolysis activity"/>
    <property type="evidence" value="ECO:0007669"/>
    <property type="project" value="InterPro"/>
</dbReference>
<proteinExistence type="predicted"/>
<reference evidence="7 8" key="1">
    <citation type="submission" date="2020-01" db="EMBL/GenBank/DDBJ databases">
        <title>Frigidibacter albus SP32T (=CGMCC 1.13995T).</title>
        <authorList>
            <person name="Liao X."/>
        </authorList>
    </citation>
    <scope>NUCLEOTIDE SEQUENCE [LARGE SCALE GENOMIC DNA]</scope>
    <source>
        <strain evidence="7 8">SP32</strain>
    </source>
</reference>
<feature type="domain" description="ABC transporter" evidence="6">
    <location>
        <begin position="3"/>
        <end position="228"/>
    </location>
</feature>
<keyword evidence="8" id="KW-1185">Reference proteome</keyword>
<dbReference type="PROSITE" id="PS50893">
    <property type="entry name" value="ABC_TRANSPORTER_2"/>
    <property type="match status" value="1"/>
</dbReference>
<protein>
    <submittedName>
        <fullName evidence="7">ATP-binding cassette domain-containing protein</fullName>
    </submittedName>
</protein>
<dbReference type="Proteomes" id="UP000477083">
    <property type="component" value="Unassembled WGS sequence"/>
</dbReference>
<keyword evidence="3 7" id="KW-0067">ATP-binding</keyword>
<dbReference type="AlphaFoldDB" id="A0A6L8VDJ3"/>
<evidence type="ECO:0000256" key="4">
    <source>
        <dbReference type="ARBA" id="ARBA00022967"/>
    </source>
</evidence>
<accession>A0A6L8VDJ3</accession>
<dbReference type="SMART" id="SM00382">
    <property type="entry name" value="AAA"/>
    <property type="match status" value="1"/>
</dbReference>
<organism evidence="7 8">
    <name type="scientific">Frigidibacter albus</name>
    <dbReference type="NCBI Taxonomy" id="1465486"/>
    <lineage>
        <taxon>Bacteria</taxon>
        <taxon>Pseudomonadati</taxon>
        <taxon>Pseudomonadota</taxon>
        <taxon>Alphaproteobacteria</taxon>
        <taxon>Rhodobacterales</taxon>
        <taxon>Paracoccaceae</taxon>
        <taxon>Frigidibacter</taxon>
    </lineage>
</organism>
<evidence type="ECO:0000313" key="8">
    <source>
        <dbReference type="Proteomes" id="UP000477083"/>
    </source>
</evidence>
<dbReference type="InterPro" id="IPR017871">
    <property type="entry name" value="ABC_transporter-like_CS"/>
</dbReference>
<dbReference type="EMBL" id="WWNR01000002">
    <property type="protein sequence ID" value="MZQ88388.1"/>
    <property type="molecule type" value="Genomic_DNA"/>
</dbReference>
<dbReference type="Gene3D" id="3.40.50.300">
    <property type="entry name" value="P-loop containing nucleotide triphosphate hydrolases"/>
    <property type="match status" value="1"/>
</dbReference>
<evidence type="ECO:0000313" key="7">
    <source>
        <dbReference type="EMBL" id="MZQ88388.1"/>
    </source>
</evidence>